<dbReference type="InterPro" id="IPR036188">
    <property type="entry name" value="FAD/NAD-bd_sf"/>
</dbReference>
<dbReference type="InterPro" id="IPR050464">
    <property type="entry name" value="Zeta_carotene_desat/Oxidored"/>
</dbReference>
<accession>A0A540WS59</accession>
<dbReference type="OrthoDB" id="5501831at2"/>
<feature type="domain" description="Rhodanese" evidence="1">
    <location>
        <begin position="125"/>
        <end position="197"/>
    </location>
</feature>
<dbReference type="RefSeq" id="WP_141646419.1">
    <property type="nucleotide sequence ID" value="NZ_VIFM01000167.1"/>
</dbReference>
<organism evidence="2 3">
    <name type="scientific">Myxococcus llanfairpwllgwyngyllgogerychwyrndrobwllllantysiliogogogochensis</name>
    <dbReference type="NCBI Taxonomy" id="2590453"/>
    <lineage>
        <taxon>Bacteria</taxon>
        <taxon>Pseudomonadati</taxon>
        <taxon>Myxococcota</taxon>
        <taxon>Myxococcia</taxon>
        <taxon>Myxococcales</taxon>
        <taxon>Cystobacterineae</taxon>
        <taxon>Myxococcaceae</taxon>
        <taxon>Myxococcus</taxon>
    </lineage>
</organism>
<dbReference type="InterPro" id="IPR002937">
    <property type="entry name" value="Amino_oxidase"/>
</dbReference>
<dbReference type="PANTHER" id="PTHR42923:SF3">
    <property type="entry name" value="PROTOPORPHYRINOGEN OXIDASE"/>
    <property type="match status" value="1"/>
</dbReference>
<dbReference type="PROSITE" id="PS50206">
    <property type="entry name" value="RHODANESE_3"/>
    <property type="match status" value="1"/>
</dbReference>
<feature type="non-terminal residue" evidence="2">
    <location>
        <position position="1"/>
    </location>
</feature>
<dbReference type="EMBL" id="VIFM01000167">
    <property type="protein sequence ID" value="TQF11861.1"/>
    <property type="molecule type" value="Genomic_DNA"/>
</dbReference>
<keyword evidence="3" id="KW-1185">Reference proteome</keyword>
<gene>
    <name evidence="2" type="ORF">FJV41_32145</name>
</gene>
<comment type="caution">
    <text evidence="2">The sequence shown here is derived from an EMBL/GenBank/DDBJ whole genome shotgun (WGS) entry which is preliminary data.</text>
</comment>
<dbReference type="InterPro" id="IPR001763">
    <property type="entry name" value="Rhodanese-like_dom"/>
</dbReference>
<evidence type="ECO:0000313" key="2">
    <source>
        <dbReference type="EMBL" id="TQF11861.1"/>
    </source>
</evidence>
<dbReference type="GO" id="GO:0016491">
    <property type="term" value="F:oxidoreductase activity"/>
    <property type="evidence" value="ECO:0007669"/>
    <property type="project" value="InterPro"/>
</dbReference>
<dbReference type="SUPFAM" id="SSF51905">
    <property type="entry name" value="FAD/NAD(P)-binding domain"/>
    <property type="match status" value="1"/>
</dbReference>
<dbReference type="Gene3D" id="3.50.50.60">
    <property type="entry name" value="FAD/NAD(P)-binding domain"/>
    <property type="match status" value="1"/>
</dbReference>
<dbReference type="Pfam" id="PF01593">
    <property type="entry name" value="Amino_oxidase"/>
    <property type="match status" value="1"/>
</dbReference>
<dbReference type="Proteomes" id="UP000315369">
    <property type="component" value="Unassembled WGS sequence"/>
</dbReference>
<protein>
    <submittedName>
        <fullName evidence="2">NAD(P)/FAD-dependent oxidoreductase</fullName>
    </submittedName>
</protein>
<evidence type="ECO:0000259" key="1">
    <source>
        <dbReference type="PROSITE" id="PS50206"/>
    </source>
</evidence>
<name>A0A540WS59_9BACT</name>
<proteinExistence type="predicted"/>
<dbReference type="Gene3D" id="3.90.660.50">
    <property type="match status" value="1"/>
</dbReference>
<sequence length="422" mass="44390">GLGGLTAAALLARGGCAVTLYERSKHLGGRAQTSDVEGFRFNLGPHALYRAGAAMRVLGRLGVKPQGGIPGQSGAAYALRAGRLHTLPRGPVSLMTTDVLSLPGKLEMARLLASLPRIDPDTLAHVSLREWLNTRLSRDDVRAVIATLARVATYCGDLDALSAQVAVTQLQLALEANVLYLDDGWAALVSSVESVAREAGVTLELSARVDGVVLESGQVQGLRMGDGTVRAADAVVLAGSPGDVSSLLPEDTVLAREAAESTPVKAATLELGLSRLPRPEALFALGIDGPWYVSVHSAVAKLGPEGGAMVHVMKYLATPDTEATEAELEAVMDVLQPGWRAHLVARRFRPSLVVSHRIPTAKSGGLAGRPPSEVPHVRGLYRVGDWVGDEGLLVDASFASAESVERALLRQRHEEPRLAVGA</sequence>
<evidence type="ECO:0000313" key="3">
    <source>
        <dbReference type="Proteomes" id="UP000315369"/>
    </source>
</evidence>
<dbReference type="AlphaFoldDB" id="A0A540WS59"/>
<dbReference type="PANTHER" id="PTHR42923">
    <property type="entry name" value="PROTOPORPHYRINOGEN OXIDASE"/>
    <property type="match status" value="1"/>
</dbReference>
<reference evidence="2 3" key="1">
    <citation type="submission" date="2019-06" db="EMBL/GenBank/DDBJ databases">
        <authorList>
            <person name="Livingstone P."/>
            <person name="Whitworth D."/>
        </authorList>
    </citation>
    <scope>NUCLEOTIDE SEQUENCE [LARGE SCALE GENOMIC DNA]</scope>
    <source>
        <strain evidence="2 3">AM401</strain>
    </source>
</reference>